<dbReference type="Gene3D" id="3.30.1120.10">
    <property type="match status" value="1"/>
</dbReference>
<dbReference type="EMBL" id="JAENIJ010000006">
    <property type="protein sequence ID" value="MBK1881835.1"/>
    <property type="molecule type" value="Genomic_DNA"/>
</dbReference>
<evidence type="ECO:0000259" key="6">
    <source>
        <dbReference type="Pfam" id="PF00884"/>
    </source>
</evidence>
<gene>
    <name evidence="7" type="ORF">JIN85_05380</name>
</gene>
<keyword evidence="5" id="KW-0732">Signal</keyword>
<dbReference type="PANTHER" id="PTHR42693">
    <property type="entry name" value="ARYLSULFATASE FAMILY MEMBER"/>
    <property type="match status" value="1"/>
</dbReference>
<protein>
    <submittedName>
        <fullName evidence="7">Arylsulfatase</fullName>
    </submittedName>
</protein>
<name>A0A934S5V9_9BACT</name>
<feature type="chain" id="PRO_5037508223" evidence="5">
    <location>
        <begin position="20"/>
        <end position="1298"/>
    </location>
</feature>
<keyword evidence="2" id="KW-0479">Metal-binding</keyword>
<dbReference type="PROSITE" id="PS00149">
    <property type="entry name" value="SULFATASE_2"/>
    <property type="match status" value="1"/>
</dbReference>
<organism evidence="7 8">
    <name type="scientific">Luteolibacter pohnpeiensis</name>
    <dbReference type="NCBI Taxonomy" id="454153"/>
    <lineage>
        <taxon>Bacteria</taxon>
        <taxon>Pseudomonadati</taxon>
        <taxon>Verrucomicrobiota</taxon>
        <taxon>Verrucomicrobiia</taxon>
        <taxon>Verrucomicrobiales</taxon>
        <taxon>Verrucomicrobiaceae</taxon>
        <taxon>Luteolibacter</taxon>
    </lineage>
</organism>
<dbReference type="Proteomes" id="UP000603141">
    <property type="component" value="Unassembled WGS sequence"/>
</dbReference>
<feature type="signal peptide" evidence="5">
    <location>
        <begin position="1"/>
        <end position="19"/>
    </location>
</feature>
<dbReference type="InterPro" id="IPR024607">
    <property type="entry name" value="Sulfatase_CS"/>
</dbReference>
<dbReference type="GO" id="GO:0046872">
    <property type="term" value="F:metal ion binding"/>
    <property type="evidence" value="ECO:0007669"/>
    <property type="project" value="UniProtKB-KW"/>
</dbReference>
<dbReference type="SUPFAM" id="SSF53649">
    <property type="entry name" value="Alkaline phosphatase-like"/>
    <property type="match status" value="1"/>
</dbReference>
<evidence type="ECO:0000256" key="5">
    <source>
        <dbReference type="SAM" id="SignalP"/>
    </source>
</evidence>
<accession>A0A934S5V9</accession>
<comment type="caution">
    <text evidence="7">The sequence shown here is derived from an EMBL/GenBank/DDBJ whole genome shotgun (WGS) entry which is preliminary data.</text>
</comment>
<evidence type="ECO:0000313" key="8">
    <source>
        <dbReference type="Proteomes" id="UP000603141"/>
    </source>
</evidence>
<dbReference type="PANTHER" id="PTHR42693:SF53">
    <property type="entry name" value="ENDO-4-O-SULFATASE"/>
    <property type="match status" value="1"/>
</dbReference>
<dbReference type="CDD" id="cd16025">
    <property type="entry name" value="PAS_like"/>
    <property type="match status" value="1"/>
</dbReference>
<dbReference type="RefSeq" id="WP_200268383.1">
    <property type="nucleotide sequence ID" value="NZ_JAENIJ010000006.1"/>
</dbReference>
<sequence length="1298" mass="136965">MKTLIRAGFVLAAFPAVLAAQPILFQDRFDRSDSRDIAAALTGVTNSTDPALPASGFYFLPHLDAANTAAGGFGVQDNVAADGGGAAIVSNQLQLAIGSGTSNAVLDHNFTDASILTAGGFSVSLDVTSYSQATNGQGAAFAIGMSKAEALSCGDAYSGAPRMTAGLGSTIGSTVTADSVSDFWVALRGDSTLVWGSAGGVVAGTAGLSAKTGTISATFTVTDFTAGSVVYYEVFLNGISQGTGSFAWSGSNENYIGVDARDASFVALDQFEIAAVAPPPVLSLASSNSFVLSSNSSQTVTLTGTASGLPTGATFVISADQAVTFPNGGNTGQAVDGTFTIDAVVDGTLGDTTFTYAVADSGGAALASTTVTVEQIPPPSDRPNIIVMLVDDMGWSDLGCYGSEIPTPNIDALAATGVKFRNFYNAARCSPTRCSILTGLYPQQGAVDPSAQLPNLRADNNMTFGEMLSADGYGTYMAGKWHLGTGERLPENRGFQQVWRMADGNANNTNQWRQDLYTLVSANNEIAFRDYTAKGEQFYQTNAIGDYALDFIDHNITHGDGKPFGMFLAFGAPHFPIQAPAASADEFMPVYAQGWDKIRQDRYDRQMSLGVTDSRYPYLPLGGVGPHQAEPIEAIPAWNTLDTARQADLTRRMALYAAMIHHIDLNVGKIVHHLEETGRLDNTLIFFVSDNGANHESGVFGTINGTLTEDPLTGDALTNMGQPSVADGIHYGGGWAHVSNTPLKLFKHFTHEGGIRAPMIMHWPAGFSAQNTWIEQPAHLIDIVATIADVTAAPHPTTYNGHEVLPLEGESLVPMLEGVTLPDRALYVEHEANRMMRKGKWKLVTENFTAFDDEFSAHQRLLFDMEADPGESTNLASQYPALVVEMVDEWNAWATRVGLPAGRLMVPPPENLTPPVLATDLFFDSFNRDDATDIDTSAAGMWGSLVPPLGADSAWYEGYEGSGTASSIQIQDGILQMAVGAGMSENGLRHNFIDPEILDAGGFSVSLKILQINSDSSDTANRYAGFAVGLNESEASGGNDIATASPKPFRGNGSNLGVADCFLELDLNGNVKWWSGGVLQATVPVGATSGTLTASFKCSSFAAGSSVTMNAYLDGNLLDLDPTGPGTAATFSWKESNANYLGLSARASSQVLLDNVAVRLLPVSQALAVNYALARGLESADGDLAANPDGDGLNNFGEWAFGTDPDLPDDELASTSLILEDGILRFAHRRLEGMSNDGSIYHYLVSDDLQNWQEVTAVEESASSLSSSPGYEVVTLSLPESATSGRGKLFLRVIATTP</sequence>
<keyword evidence="8" id="KW-1185">Reference proteome</keyword>
<proteinExistence type="inferred from homology"/>
<evidence type="ECO:0000313" key="7">
    <source>
        <dbReference type="EMBL" id="MBK1881835.1"/>
    </source>
</evidence>
<keyword evidence="3" id="KW-0378">Hydrolase</keyword>
<dbReference type="Gene3D" id="3.40.720.10">
    <property type="entry name" value="Alkaline Phosphatase, subunit A"/>
    <property type="match status" value="1"/>
</dbReference>
<keyword evidence="4" id="KW-0106">Calcium</keyword>
<evidence type="ECO:0000256" key="3">
    <source>
        <dbReference type="ARBA" id="ARBA00022801"/>
    </source>
</evidence>
<evidence type="ECO:0000256" key="4">
    <source>
        <dbReference type="ARBA" id="ARBA00022837"/>
    </source>
</evidence>
<feature type="domain" description="Sulfatase N-terminal" evidence="6">
    <location>
        <begin position="383"/>
        <end position="791"/>
    </location>
</feature>
<evidence type="ECO:0000256" key="1">
    <source>
        <dbReference type="ARBA" id="ARBA00008779"/>
    </source>
</evidence>
<reference evidence="7" key="1">
    <citation type="submission" date="2021-01" db="EMBL/GenBank/DDBJ databases">
        <title>Modified the classification status of verrucomicrobia.</title>
        <authorList>
            <person name="Feng X."/>
        </authorList>
    </citation>
    <scope>NUCLEOTIDE SEQUENCE</scope>
    <source>
        <strain evidence="7">KCTC 22041</strain>
    </source>
</reference>
<dbReference type="InterPro" id="IPR000917">
    <property type="entry name" value="Sulfatase_N"/>
</dbReference>
<dbReference type="InterPro" id="IPR050738">
    <property type="entry name" value="Sulfatase"/>
</dbReference>
<dbReference type="Pfam" id="PF00884">
    <property type="entry name" value="Sulfatase"/>
    <property type="match status" value="1"/>
</dbReference>
<comment type="similarity">
    <text evidence="1">Belongs to the sulfatase family.</text>
</comment>
<evidence type="ECO:0000256" key="2">
    <source>
        <dbReference type="ARBA" id="ARBA00022723"/>
    </source>
</evidence>
<dbReference type="GO" id="GO:0004065">
    <property type="term" value="F:arylsulfatase activity"/>
    <property type="evidence" value="ECO:0007669"/>
    <property type="project" value="TreeGrafter"/>
</dbReference>
<dbReference type="InterPro" id="IPR017850">
    <property type="entry name" value="Alkaline_phosphatase_core_sf"/>
</dbReference>